<feature type="domain" description="Diatom pyrenoid component 2" evidence="2">
    <location>
        <begin position="269"/>
        <end position="372"/>
    </location>
</feature>
<organism evidence="3">
    <name type="scientific">Skeletonema marinoi</name>
    <dbReference type="NCBI Taxonomy" id="267567"/>
    <lineage>
        <taxon>Eukaryota</taxon>
        <taxon>Sar</taxon>
        <taxon>Stramenopiles</taxon>
        <taxon>Ochrophyta</taxon>
        <taxon>Bacillariophyta</taxon>
        <taxon>Coscinodiscophyceae</taxon>
        <taxon>Thalassiosirophycidae</taxon>
        <taxon>Thalassiosirales</taxon>
        <taxon>Skeletonemataceae</taxon>
        <taxon>Skeletonema</taxon>
        <taxon>Skeletonema marinoi-dohrnii complex</taxon>
    </lineage>
</organism>
<dbReference type="EMBL" id="HBGZ01014494">
    <property type="protein sequence ID" value="CAD9601115.1"/>
    <property type="molecule type" value="Transcribed_RNA"/>
</dbReference>
<evidence type="ECO:0000256" key="1">
    <source>
        <dbReference type="SAM" id="MobiDB-lite"/>
    </source>
</evidence>
<feature type="compositionally biased region" description="Low complexity" evidence="1">
    <location>
        <begin position="141"/>
        <end position="161"/>
    </location>
</feature>
<reference evidence="3" key="1">
    <citation type="submission" date="2021-01" db="EMBL/GenBank/DDBJ databases">
        <authorList>
            <person name="Corre E."/>
            <person name="Pelletier E."/>
            <person name="Niang G."/>
            <person name="Scheremetjew M."/>
            <person name="Finn R."/>
            <person name="Kale V."/>
            <person name="Holt S."/>
            <person name="Cochrane G."/>
            <person name="Meng A."/>
            <person name="Brown T."/>
            <person name="Cohen L."/>
        </authorList>
    </citation>
    <scope>NUCLEOTIDE SEQUENCE</scope>
    <source>
        <strain evidence="3">SM1012Den-03</strain>
    </source>
</reference>
<protein>
    <recommendedName>
        <fullName evidence="2">Diatom pyrenoid component 2 domain-containing protein</fullName>
    </recommendedName>
</protein>
<feature type="region of interest" description="Disordered" evidence="1">
    <location>
        <begin position="439"/>
        <end position="467"/>
    </location>
</feature>
<sequence>MKVIPALFVAGFICRGGRIDAFSFASHRSRDSGRLYDLTTVDRFGDAQSMHQQPRTKCILCMKGDQSSPTDETMSRRAALRNFGSFCLSTIASTQIHQQRAEASSFSDSPILNAVPRQEEVESGPFPPQFSEKNVVVPSSAPLSVPASSSVSPSLMTTSSSKPVQAKVESSQIAPKFTPSSKPSSTASSKEPKISLQSVKQGAMPELALATFIMGSVFYSVGGRAIRDDTGSPKVKVVMIQPEPYGMDTGRRYWKGVDVTINDPVPPADIREVCDAGVVTNECAESITGFLGEVSNEQRGAAVSEEQVEKATAVASYLDSLSSKGINGNTPGQGSSTNTATAFYSYLNEVSTGNLPAPSSAESVASYLDSLDLKGGDSLDGYQRAVRLSAIETKMNQLEERVDMLPAEIVDKMQYWQEGHDVRLSDEIRKIRAFLIQGDQQQQANGESEPELVQKMTAGQSSNLPYL</sequence>
<dbReference type="Pfam" id="PF25195">
    <property type="entry name" value="DPC2"/>
    <property type="match status" value="1"/>
</dbReference>
<feature type="region of interest" description="Disordered" evidence="1">
    <location>
        <begin position="141"/>
        <end position="193"/>
    </location>
</feature>
<evidence type="ECO:0000313" key="3">
    <source>
        <dbReference type="EMBL" id="CAD9601115.1"/>
    </source>
</evidence>
<dbReference type="AlphaFoldDB" id="A0A7S2PI78"/>
<feature type="compositionally biased region" description="Polar residues" evidence="1">
    <location>
        <begin position="457"/>
        <end position="467"/>
    </location>
</feature>
<dbReference type="Pfam" id="PF25193">
    <property type="entry name" value="DPC1"/>
    <property type="match status" value="1"/>
</dbReference>
<accession>A0A7S2PI78</accession>
<gene>
    <name evidence="3" type="ORF">SMAR0320_LOCUS10366</name>
</gene>
<proteinExistence type="predicted"/>
<dbReference type="InterPro" id="IPR057484">
    <property type="entry name" value="DPC1"/>
</dbReference>
<evidence type="ECO:0000259" key="2">
    <source>
        <dbReference type="Pfam" id="PF25195"/>
    </source>
</evidence>
<dbReference type="InterPro" id="IPR057486">
    <property type="entry name" value="DPC2"/>
</dbReference>
<feature type="compositionally biased region" description="Low complexity" evidence="1">
    <location>
        <begin position="174"/>
        <end position="189"/>
    </location>
</feature>
<name>A0A7S2PI78_9STRA</name>